<dbReference type="RefSeq" id="XP_033570998.1">
    <property type="nucleotide sequence ID" value="XM_033721089.1"/>
</dbReference>
<accession>A0A6A6Y7T6</accession>
<dbReference type="AlphaFoldDB" id="A0A6A6Y7T6"/>
<feature type="chain" id="PRO_5044517498" description="Carboxypeptidase" evidence="6">
    <location>
        <begin position="23"/>
        <end position="560"/>
    </location>
</feature>
<dbReference type="Pfam" id="PF00450">
    <property type="entry name" value="Peptidase_S10"/>
    <property type="match status" value="1"/>
</dbReference>
<keyword evidence="9" id="KW-1185">Reference proteome</keyword>
<name>A0A6A6Y7T6_9PEZI</name>
<dbReference type="SUPFAM" id="SSF53474">
    <property type="entry name" value="alpha/beta-Hydrolases"/>
    <property type="match status" value="1"/>
</dbReference>
<dbReference type="Gene3D" id="3.40.50.1820">
    <property type="entry name" value="alpha/beta hydrolase"/>
    <property type="match status" value="1"/>
</dbReference>
<dbReference type="PANTHER" id="PTHR11802:SF131">
    <property type="entry name" value="CARBOXYPEPTIDASE"/>
    <property type="match status" value="1"/>
</dbReference>
<keyword evidence="3 6" id="KW-0645">Protease</keyword>
<dbReference type="Proteomes" id="UP000504636">
    <property type="component" value="Unplaced"/>
</dbReference>
<keyword evidence="4 6" id="KW-0378">Hydrolase</keyword>
<dbReference type="GO" id="GO:0000324">
    <property type="term" value="C:fungal-type vacuole"/>
    <property type="evidence" value="ECO:0007669"/>
    <property type="project" value="TreeGrafter"/>
</dbReference>
<evidence type="ECO:0000256" key="4">
    <source>
        <dbReference type="ARBA" id="ARBA00022801"/>
    </source>
</evidence>
<reference evidence="10" key="3">
    <citation type="submission" date="2025-04" db="UniProtKB">
        <authorList>
            <consortium name="RefSeq"/>
        </authorList>
    </citation>
    <scope>IDENTIFICATION</scope>
    <source>
        <strain evidence="10">CBS 304.34</strain>
    </source>
</reference>
<evidence type="ECO:0000313" key="8">
    <source>
        <dbReference type="EMBL" id="KAF2804034.1"/>
    </source>
</evidence>
<dbReference type="OrthoDB" id="443318at2759"/>
<dbReference type="InterPro" id="IPR018202">
    <property type="entry name" value="Ser_caboxypep_ser_AS"/>
</dbReference>
<reference evidence="8 10" key="1">
    <citation type="journal article" date="2020" name="Stud. Mycol.">
        <title>101 Dothideomycetes genomes: a test case for predicting lifestyles and emergence of pathogens.</title>
        <authorList>
            <person name="Haridas S."/>
            <person name="Albert R."/>
            <person name="Binder M."/>
            <person name="Bloem J."/>
            <person name="Labutti K."/>
            <person name="Salamov A."/>
            <person name="Andreopoulos B."/>
            <person name="Baker S."/>
            <person name="Barry K."/>
            <person name="Bills G."/>
            <person name="Bluhm B."/>
            <person name="Cannon C."/>
            <person name="Castanera R."/>
            <person name="Culley D."/>
            <person name="Daum C."/>
            <person name="Ezra D."/>
            <person name="Gonzalez J."/>
            <person name="Henrissat B."/>
            <person name="Kuo A."/>
            <person name="Liang C."/>
            <person name="Lipzen A."/>
            <person name="Lutzoni F."/>
            <person name="Magnuson J."/>
            <person name="Mondo S."/>
            <person name="Nolan M."/>
            <person name="Ohm R."/>
            <person name="Pangilinan J."/>
            <person name="Park H.-J."/>
            <person name="Ramirez L."/>
            <person name="Alfaro M."/>
            <person name="Sun H."/>
            <person name="Tritt A."/>
            <person name="Yoshinaga Y."/>
            <person name="Zwiers L.-H."/>
            <person name="Turgeon B."/>
            <person name="Goodwin S."/>
            <person name="Spatafora J."/>
            <person name="Crous P."/>
            <person name="Grigoriev I."/>
        </authorList>
    </citation>
    <scope>NUCLEOTIDE SEQUENCE</scope>
    <source>
        <strain evidence="8 10">CBS 304.34</strain>
    </source>
</reference>
<proteinExistence type="inferred from homology"/>
<evidence type="ECO:0000256" key="5">
    <source>
        <dbReference type="ARBA" id="ARBA00023180"/>
    </source>
</evidence>
<evidence type="ECO:0000256" key="7">
    <source>
        <dbReference type="SAM" id="MobiDB-lite"/>
    </source>
</evidence>
<dbReference type="GO" id="GO:0006508">
    <property type="term" value="P:proteolysis"/>
    <property type="evidence" value="ECO:0007669"/>
    <property type="project" value="UniProtKB-KW"/>
</dbReference>
<reference evidence="10" key="2">
    <citation type="submission" date="2020-04" db="EMBL/GenBank/DDBJ databases">
        <authorList>
            <consortium name="NCBI Genome Project"/>
        </authorList>
    </citation>
    <scope>NUCLEOTIDE SEQUENCE</scope>
    <source>
        <strain evidence="10">CBS 304.34</strain>
    </source>
</reference>
<dbReference type="PROSITE" id="PS00131">
    <property type="entry name" value="CARBOXYPEPT_SER_SER"/>
    <property type="match status" value="1"/>
</dbReference>
<dbReference type="EMBL" id="MU003715">
    <property type="protein sequence ID" value="KAF2804034.1"/>
    <property type="molecule type" value="Genomic_DNA"/>
</dbReference>
<feature type="region of interest" description="Disordered" evidence="7">
    <location>
        <begin position="541"/>
        <end position="560"/>
    </location>
</feature>
<evidence type="ECO:0000256" key="1">
    <source>
        <dbReference type="ARBA" id="ARBA00009431"/>
    </source>
</evidence>
<feature type="signal peptide" evidence="6">
    <location>
        <begin position="1"/>
        <end position="22"/>
    </location>
</feature>
<comment type="similarity">
    <text evidence="1 6">Belongs to the peptidase S10 family.</text>
</comment>
<keyword evidence="6" id="KW-0732">Signal</keyword>
<protein>
    <recommendedName>
        <fullName evidence="6">Carboxypeptidase</fullName>
        <ecNumber evidence="6">3.4.16.-</ecNumber>
    </recommendedName>
</protein>
<dbReference type="GeneID" id="54461982"/>
<dbReference type="PRINTS" id="PR00724">
    <property type="entry name" value="CRBOXYPTASEC"/>
</dbReference>
<dbReference type="InterPro" id="IPR001563">
    <property type="entry name" value="Peptidase_S10"/>
</dbReference>
<dbReference type="PANTHER" id="PTHR11802">
    <property type="entry name" value="SERINE PROTEASE FAMILY S10 SERINE CARBOXYPEPTIDASE"/>
    <property type="match status" value="1"/>
</dbReference>
<gene>
    <name evidence="8 10" type="ORF">BDZ99DRAFT_467758</name>
</gene>
<dbReference type="EC" id="3.4.16.-" evidence="6"/>
<dbReference type="GO" id="GO:0004185">
    <property type="term" value="F:serine-type carboxypeptidase activity"/>
    <property type="evidence" value="ECO:0007669"/>
    <property type="project" value="UniProtKB-UniRule"/>
</dbReference>
<evidence type="ECO:0000313" key="10">
    <source>
        <dbReference type="RefSeq" id="XP_033570998.1"/>
    </source>
</evidence>
<keyword evidence="5" id="KW-0325">Glycoprotein</keyword>
<organism evidence="8">
    <name type="scientific">Mytilinidion resinicola</name>
    <dbReference type="NCBI Taxonomy" id="574789"/>
    <lineage>
        <taxon>Eukaryota</taxon>
        <taxon>Fungi</taxon>
        <taxon>Dikarya</taxon>
        <taxon>Ascomycota</taxon>
        <taxon>Pezizomycotina</taxon>
        <taxon>Dothideomycetes</taxon>
        <taxon>Pleosporomycetidae</taxon>
        <taxon>Mytilinidiales</taxon>
        <taxon>Mytilinidiaceae</taxon>
        <taxon>Mytilinidion</taxon>
    </lineage>
</organism>
<dbReference type="InterPro" id="IPR029058">
    <property type="entry name" value="AB_hydrolase_fold"/>
</dbReference>
<sequence>MLGLPSKLATAVAVLLASQSVAKIFHDPTPRPPKFAKRQLPANATGVKTITSPTGVKIRYKEPGKDGVCETTPGVNSYSGYVDLAEDQHTFFWFFESRSNPSTDPITLWLNGGPGSDSMIGLFQELGPCNVSEALESHLNPYSWNTNSNLLFLSQPFGVGFSYMTEAPGSLTDDWEAVIVNASVEAVTGRFPFIDPEYIETTDEAAAAAWHVLQGFYSALPQLDSGVPSKEFNLWTESYGGHYGPAFYNHFYEQNKLVANGSQPGIELNMNSLGIINGIIDEYIQVPFYPEQAVNNTYGIKSYNDTVYNFARFAAYMPDYGCLAQIQYCRQNNHTTIADFAVCSEAAAICRDMVESAYYVFGGRGVYDIRHPYDDPTPPDYFTEYLNAAYVQNAIGVNLNYTSANDWVYWAFQQTGDFIYDSFIEDLENLLDQGVRVSLIYGDADYICNWFGGEAISKNINYTHQAEFNAAGYEAFKVDGVQYGEVRQVGNFSFTRVYESGHEVPYYQPIAALALFNRTINHFDIATGDIPVTANLTTTGPANTTHTESFVPLPATSSAS</sequence>
<keyword evidence="2 6" id="KW-0121">Carboxypeptidase</keyword>
<evidence type="ECO:0000256" key="3">
    <source>
        <dbReference type="ARBA" id="ARBA00022670"/>
    </source>
</evidence>
<evidence type="ECO:0000256" key="6">
    <source>
        <dbReference type="RuleBase" id="RU361156"/>
    </source>
</evidence>
<evidence type="ECO:0000256" key="2">
    <source>
        <dbReference type="ARBA" id="ARBA00022645"/>
    </source>
</evidence>
<evidence type="ECO:0000313" key="9">
    <source>
        <dbReference type="Proteomes" id="UP000504636"/>
    </source>
</evidence>